<dbReference type="AlphaFoldDB" id="A0A8S2ZXD9"/>
<gene>
    <name evidence="1" type="ORF">GIL414_LOCUS41868</name>
</gene>
<name>A0A8S2ZXD9_9BILA</name>
<organism evidence="1 2">
    <name type="scientific">Rotaria magnacalcarata</name>
    <dbReference type="NCBI Taxonomy" id="392030"/>
    <lineage>
        <taxon>Eukaryota</taxon>
        <taxon>Metazoa</taxon>
        <taxon>Spiralia</taxon>
        <taxon>Gnathifera</taxon>
        <taxon>Rotifera</taxon>
        <taxon>Eurotatoria</taxon>
        <taxon>Bdelloidea</taxon>
        <taxon>Philodinida</taxon>
        <taxon>Philodinidae</taxon>
        <taxon>Rotaria</taxon>
    </lineage>
</organism>
<dbReference type="Proteomes" id="UP000681720">
    <property type="component" value="Unassembled WGS sequence"/>
</dbReference>
<evidence type="ECO:0000313" key="2">
    <source>
        <dbReference type="Proteomes" id="UP000681720"/>
    </source>
</evidence>
<accession>A0A8S2ZXD9</accession>
<sequence length="50" mass="5831">NEKQSEYTFSRFAAHITLGFQSDVSTFIYSQVWAYSVKSNLPSNHRLVEF</sequence>
<proteinExistence type="predicted"/>
<feature type="non-terminal residue" evidence="1">
    <location>
        <position position="1"/>
    </location>
</feature>
<protein>
    <submittedName>
        <fullName evidence="1">Uncharacterized protein</fullName>
    </submittedName>
</protein>
<evidence type="ECO:0000313" key="1">
    <source>
        <dbReference type="EMBL" id="CAF4670535.1"/>
    </source>
</evidence>
<dbReference type="EMBL" id="CAJOBJ010119790">
    <property type="protein sequence ID" value="CAF4670535.1"/>
    <property type="molecule type" value="Genomic_DNA"/>
</dbReference>
<reference evidence="1" key="1">
    <citation type="submission" date="2021-02" db="EMBL/GenBank/DDBJ databases">
        <authorList>
            <person name="Nowell W R."/>
        </authorList>
    </citation>
    <scope>NUCLEOTIDE SEQUENCE</scope>
</reference>
<comment type="caution">
    <text evidence="1">The sequence shown here is derived from an EMBL/GenBank/DDBJ whole genome shotgun (WGS) entry which is preliminary data.</text>
</comment>